<dbReference type="GO" id="GO:0005524">
    <property type="term" value="F:ATP binding"/>
    <property type="evidence" value="ECO:0007669"/>
    <property type="project" value="UniProtKB-KW"/>
</dbReference>
<dbReference type="Pfam" id="PF00069">
    <property type="entry name" value="Pkinase"/>
    <property type="match status" value="1"/>
</dbReference>
<evidence type="ECO:0000256" key="1">
    <source>
        <dbReference type="ARBA" id="ARBA00012513"/>
    </source>
</evidence>
<dbReference type="EMBL" id="CP006272">
    <property type="protein sequence ID" value="AGZ43899.1"/>
    <property type="molecule type" value="Genomic_DNA"/>
</dbReference>
<dbReference type="eggNOG" id="COG0515">
    <property type="taxonomic scope" value="Bacteria"/>
</dbReference>
<dbReference type="GO" id="GO:0004674">
    <property type="term" value="F:protein serine/threonine kinase activity"/>
    <property type="evidence" value="ECO:0007669"/>
    <property type="project" value="UniProtKB-KW"/>
</dbReference>
<evidence type="ECO:0000259" key="7">
    <source>
        <dbReference type="PROSITE" id="PS50011"/>
    </source>
</evidence>
<dbReference type="PANTHER" id="PTHR43289:SF6">
    <property type="entry name" value="SERINE_THREONINE-PROTEIN KINASE NEKL-3"/>
    <property type="match status" value="1"/>
</dbReference>
<dbReference type="InterPro" id="IPR011009">
    <property type="entry name" value="Kinase-like_dom_sf"/>
</dbReference>
<protein>
    <recommendedName>
        <fullName evidence="1">non-specific serine/threonine protein kinase</fullName>
        <ecNumber evidence="1">2.7.11.1</ecNumber>
    </recommendedName>
</protein>
<evidence type="ECO:0000256" key="5">
    <source>
        <dbReference type="ARBA" id="ARBA00022777"/>
    </source>
</evidence>
<dbReference type="SUPFAM" id="SSF56112">
    <property type="entry name" value="Protein kinase-like (PK-like)"/>
    <property type="match status" value="1"/>
</dbReference>
<dbReference type="SMART" id="SM00220">
    <property type="entry name" value="S_TKc"/>
    <property type="match status" value="1"/>
</dbReference>
<gene>
    <name evidence="8" type="ORF">AFR_28190</name>
</gene>
<keyword evidence="9" id="KW-1185">Reference proteome</keyword>
<evidence type="ECO:0000256" key="6">
    <source>
        <dbReference type="ARBA" id="ARBA00022840"/>
    </source>
</evidence>
<dbReference type="Proteomes" id="UP000017746">
    <property type="component" value="Chromosome"/>
</dbReference>
<keyword evidence="6" id="KW-0067">ATP-binding</keyword>
<proteinExistence type="predicted"/>
<feature type="domain" description="Protein kinase" evidence="7">
    <location>
        <begin position="4"/>
        <end position="270"/>
    </location>
</feature>
<dbReference type="PATRIC" id="fig|1246995.3.peg.5714"/>
<dbReference type="STRING" id="1246995.AFR_28190"/>
<name>U5W438_9ACTN</name>
<evidence type="ECO:0000256" key="4">
    <source>
        <dbReference type="ARBA" id="ARBA00022741"/>
    </source>
</evidence>
<dbReference type="HOGENOM" id="CLU_598240_0_0_11"/>
<dbReference type="OrthoDB" id="3815424at2"/>
<keyword evidence="5 8" id="KW-0418">Kinase</keyword>
<dbReference type="PANTHER" id="PTHR43289">
    <property type="entry name" value="MITOGEN-ACTIVATED PROTEIN KINASE KINASE KINASE 20-RELATED"/>
    <property type="match status" value="1"/>
</dbReference>
<evidence type="ECO:0000313" key="8">
    <source>
        <dbReference type="EMBL" id="AGZ43899.1"/>
    </source>
</evidence>
<evidence type="ECO:0000256" key="3">
    <source>
        <dbReference type="ARBA" id="ARBA00022679"/>
    </source>
</evidence>
<dbReference type="InterPro" id="IPR000719">
    <property type="entry name" value="Prot_kinase_dom"/>
</dbReference>
<dbReference type="RefSeq" id="WP_023560236.1">
    <property type="nucleotide sequence ID" value="NC_022657.1"/>
</dbReference>
<sequence>MTTDTELVPLGDDPAGTVLAGVDAGTGEAYAVKLLPGRPDRRTRTALDAELRTLAGLRERAPILAADGVEDLADGRPGLRMELCSQSLAELVAAFGPLSVPDAVALGRSLAEALAAAHGAGVVHGAVTPGNVLFRASGEAVLSDFGLVLRRAFPADPARALGFVAPETLRDGTLDERSDLYGLGAVLHLALTGAPPHPGRPGEPDSERLLRVLTEPVPPIDRDGLPAAVAELVGALLDRNPDRRPADAATVVQRIGGTTTAPQPRGEPLLVFGPGRRSPLRMPPKVAVALALVAAAGLLFWVNRPDDLDMPALPPPAVASAAAPSAPTVRLELAEVTDRGNVADLAWRSSEPLSFAIIVAGEGRPSRTIIAQQATTYSVPIDPVRKYCFLVQATNGVDIFTTAPRSIRGAVCKENQPGGRSPR</sequence>
<evidence type="ECO:0000313" key="9">
    <source>
        <dbReference type="Proteomes" id="UP000017746"/>
    </source>
</evidence>
<accession>U5W438</accession>
<dbReference type="PROSITE" id="PS50011">
    <property type="entry name" value="PROTEIN_KINASE_DOM"/>
    <property type="match status" value="1"/>
</dbReference>
<reference evidence="8 9" key="1">
    <citation type="journal article" date="2014" name="J. Biotechnol.">
        <title>Complete genome sequence of the actinobacterium Actinoplanes friuliensis HAG 010964, producer of the lipopeptide antibiotic friulimycin.</title>
        <authorList>
            <person name="Ruckert C."/>
            <person name="Szczepanowski R."/>
            <person name="Albersmeier A."/>
            <person name="Goesmann A."/>
            <person name="Fischer N."/>
            <person name="Steinkamper A."/>
            <person name="Puhler A."/>
            <person name="Biener R."/>
            <person name="Schwartz D."/>
            <person name="Kalinowski J."/>
        </authorList>
    </citation>
    <scope>NUCLEOTIDE SEQUENCE [LARGE SCALE GENOMIC DNA]</scope>
    <source>
        <strain evidence="8 9">DSM 7358</strain>
    </source>
</reference>
<organism evidence="8 9">
    <name type="scientific">Actinoplanes friuliensis DSM 7358</name>
    <dbReference type="NCBI Taxonomy" id="1246995"/>
    <lineage>
        <taxon>Bacteria</taxon>
        <taxon>Bacillati</taxon>
        <taxon>Actinomycetota</taxon>
        <taxon>Actinomycetes</taxon>
        <taxon>Micromonosporales</taxon>
        <taxon>Micromonosporaceae</taxon>
        <taxon>Actinoplanes</taxon>
    </lineage>
</organism>
<dbReference type="AlphaFoldDB" id="U5W438"/>
<keyword evidence="3" id="KW-0808">Transferase</keyword>
<dbReference type="EC" id="2.7.11.1" evidence="1"/>
<keyword evidence="2 8" id="KW-0723">Serine/threonine-protein kinase</keyword>
<keyword evidence="4" id="KW-0547">Nucleotide-binding</keyword>
<dbReference type="KEGG" id="afs:AFR_28190"/>
<evidence type="ECO:0000256" key="2">
    <source>
        <dbReference type="ARBA" id="ARBA00022527"/>
    </source>
</evidence>
<dbReference type="Gene3D" id="1.10.510.10">
    <property type="entry name" value="Transferase(Phosphotransferase) domain 1"/>
    <property type="match status" value="1"/>
</dbReference>